<dbReference type="GeneID" id="20642964"/>
<keyword evidence="4" id="KW-1185">Reference proteome</keyword>
<dbReference type="GeneID" id="20642287"/>
<dbReference type="RefSeq" id="XP_009531760.1">
    <property type="nucleotide sequence ID" value="XM_009533465.1"/>
</dbReference>
<reference evidence="2 4" key="1">
    <citation type="journal article" date="2006" name="Science">
        <title>Phytophthora genome sequences uncover evolutionary origins and mechanisms of pathogenesis.</title>
        <authorList>
            <person name="Tyler B.M."/>
            <person name="Tripathy S."/>
            <person name="Zhang X."/>
            <person name="Dehal P."/>
            <person name="Jiang R.H."/>
            <person name="Aerts A."/>
            <person name="Arredondo F.D."/>
            <person name="Baxter L."/>
            <person name="Bensasson D."/>
            <person name="Beynon J.L."/>
            <person name="Chapman J."/>
            <person name="Damasceno C.M."/>
            <person name="Dorrance A.E."/>
            <person name="Dou D."/>
            <person name="Dickerman A.W."/>
            <person name="Dubchak I.L."/>
            <person name="Garbelotto M."/>
            <person name="Gijzen M."/>
            <person name="Gordon S.G."/>
            <person name="Govers F."/>
            <person name="Grunwald N.J."/>
            <person name="Huang W."/>
            <person name="Ivors K.L."/>
            <person name="Jones R.W."/>
            <person name="Kamoun S."/>
            <person name="Krampis K."/>
            <person name="Lamour K.H."/>
            <person name="Lee M.K."/>
            <person name="McDonald W.H."/>
            <person name="Medina M."/>
            <person name="Meijer H.J."/>
            <person name="Nordberg E.K."/>
            <person name="Maclean D.J."/>
            <person name="Ospina-Giraldo M.D."/>
            <person name="Morris P.F."/>
            <person name="Phuntumart V."/>
            <person name="Putnam N.H."/>
            <person name="Rash S."/>
            <person name="Rose J.K."/>
            <person name="Sakihama Y."/>
            <person name="Salamov A.A."/>
            <person name="Savidor A."/>
            <person name="Scheuring C.F."/>
            <person name="Smith B.M."/>
            <person name="Sobral B.W."/>
            <person name="Terry A."/>
            <person name="Torto-Alalibo T.A."/>
            <person name="Win J."/>
            <person name="Xu Z."/>
            <person name="Zhang H."/>
            <person name="Grigoriev I.V."/>
            <person name="Rokhsar D.S."/>
            <person name="Boore J.L."/>
        </authorList>
    </citation>
    <scope>NUCLEOTIDE SEQUENCE [LARGE SCALE GENOMIC DNA]</scope>
    <source>
        <strain evidence="2 4">P6497</strain>
    </source>
</reference>
<feature type="region of interest" description="Disordered" evidence="1">
    <location>
        <begin position="1"/>
        <end position="102"/>
    </location>
</feature>
<evidence type="ECO:0000313" key="4">
    <source>
        <dbReference type="Proteomes" id="UP000002640"/>
    </source>
</evidence>
<dbReference type="KEGG" id="psoj:PHYSODRAFT_307883"/>
<evidence type="ECO:0000256" key="1">
    <source>
        <dbReference type="SAM" id="MobiDB-lite"/>
    </source>
</evidence>
<evidence type="ECO:0000313" key="3">
    <source>
        <dbReference type="EMBL" id="EGZ14331.1"/>
    </source>
</evidence>
<name>G5AGP0_PHYSP</name>
<dbReference type="InParanoid" id="G5AGP0"/>
<dbReference type="EMBL" id="JH159167">
    <property type="protein sequence ID" value="EGZ05320.1"/>
    <property type="molecule type" value="Genomic_DNA"/>
</dbReference>
<gene>
    <name evidence="3" type="ORF">PHYSODRAFT_303497</name>
    <name evidence="2" type="ORF">PHYSODRAFT_307883</name>
</gene>
<dbReference type="Proteomes" id="UP000002640">
    <property type="component" value="Unassembled WGS sequence"/>
</dbReference>
<dbReference type="AlphaFoldDB" id="G5AGP0"/>
<sequence length="109" mass="12052">MPQEASTKASKKTTERQSYTPAESAYSMVEGQRDRPARHSCASATAENKGTKEENNYYTRQNSDTRSAWERPGAFSTQETKATQAAGEENTDPEQDGIDPGPVLYEMVL</sequence>
<dbReference type="RefSeq" id="XP_009539241.1">
    <property type="nucleotide sequence ID" value="XM_009540946.1"/>
</dbReference>
<reference evidence="2" key="2">
    <citation type="submission" date="2011-09" db="EMBL/GenBank/DDBJ databases">
        <authorList>
            <consortium name="US DOE Joint Genome Institute (JGI-PGF)"/>
            <person name="Aerts A."/>
            <person name="Grimwood J."/>
            <person name="Schmutz J."/>
            <person name="Lucas S."/>
            <person name="Hammon N."/>
            <person name="Glavina del Rio T."/>
            <person name="Dalin E."/>
            <person name="Tice H."/>
            <person name="Pitluck S."/>
            <person name="Dehal P."/>
            <person name="Chapman J."/>
            <person name="Putman N.H."/>
            <person name="Salamov A.A."/>
            <person name="Terry A."/>
            <person name="Rokhsar D.S."/>
            <person name="Boore J.L."/>
            <person name="Tripathy S."/>
            <person name="Tyler B.M."/>
            <person name="Grigoriev I.V."/>
        </authorList>
    </citation>
    <scope>NUCLEOTIDE SEQUENCE</scope>
    <source>
        <strain evidence="2">P6497</strain>
    </source>
</reference>
<protein>
    <submittedName>
        <fullName evidence="2">Uncharacterized protein</fullName>
    </submittedName>
</protein>
<accession>G5AGP0</accession>
<organism evidence="4">
    <name type="scientific">Phytophthora sojae (strain P6497)</name>
    <name type="common">Soybean stem and root rot agent</name>
    <name type="synonym">Phytophthora megasperma f. sp. glycines</name>
    <dbReference type="NCBI Taxonomy" id="1094619"/>
    <lineage>
        <taxon>Eukaryota</taxon>
        <taxon>Sar</taxon>
        <taxon>Stramenopiles</taxon>
        <taxon>Oomycota</taxon>
        <taxon>Peronosporomycetes</taxon>
        <taxon>Peronosporales</taxon>
        <taxon>Peronosporaceae</taxon>
        <taxon>Phytophthora</taxon>
    </lineage>
</organism>
<evidence type="ECO:0000313" key="2">
    <source>
        <dbReference type="EMBL" id="EGZ05320.1"/>
    </source>
</evidence>
<dbReference type="EMBL" id="JH159156">
    <property type="protein sequence ID" value="EGZ14331.1"/>
    <property type="molecule type" value="Genomic_DNA"/>
</dbReference>
<proteinExistence type="predicted"/>
<dbReference type="KEGG" id="psoj:PHYSODRAFT_303497"/>
<feature type="compositionally biased region" description="Polar residues" evidence="1">
    <location>
        <begin position="56"/>
        <end position="66"/>
    </location>
</feature>